<dbReference type="SUPFAM" id="SSF158682">
    <property type="entry name" value="TerB-like"/>
    <property type="match status" value="1"/>
</dbReference>
<dbReference type="InterPro" id="IPR007791">
    <property type="entry name" value="DjlA_N"/>
</dbReference>
<dbReference type="Gene3D" id="1.10.3680.10">
    <property type="entry name" value="TerB-like"/>
    <property type="match status" value="1"/>
</dbReference>
<gene>
    <name evidence="2" type="ORF">SAMN05444171_0506</name>
</gene>
<reference evidence="2 3" key="1">
    <citation type="submission" date="2016-10" db="EMBL/GenBank/DDBJ databases">
        <authorList>
            <person name="de Groot N.N."/>
        </authorList>
    </citation>
    <scope>NUCLEOTIDE SEQUENCE [LARGE SCALE GENOMIC DNA]</scope>
    <source>
        <strain evidence="2 3">GAS522</strain>
    </source>
</reference>
<evidence type="ECO:0000313" key="2">
    <source>
        <dbReference type="EMBL" id="SEC03725.1"/>
    </source>
</evidence>
<sequence length="194" mass="21575">MKVRGAAGGIGPAGQKIAQMMFKSLKTFFSTLVEHERQSPTVSKLQLATAALLTRVATVHIELSQARRAKLHAVLSSHFDLDDRATAMLLEESAAVNRTAVDLYGFTRQLNQLLNDESRRGLVRMMWEVVYADGRVNELEHNIIWRVADLLGVTTRQRVELRQQIAPDRVALLAGIASRHFHQGVAAPVVTKSR</sequence>
<proteinExistence type="predicted"/>
<feature type="domain" description="Co-chaperone DjlA N-terminal" evidence="1">
    <location>
        <begin position="46"/>
        <end position="163"/>
    </location>
</feature>
<dbReference type="InterPro" id="IPR029024">
    <property type="entry name" value="TerB-like"/>
</dbReference>
<dbReference type="AlphaFoldDB" id="A0A1M7KWZ1"/>
<evidence type="ECO:0000259" key="1">
    <source>
        <dbReference type="Pfam" id="PF05099"/>
    </source>
</evidence>
<dbReference type="CDD" id="cd07313">
    <property type="entry name" value="terB_like_2"/>
    <property type="match status" value="1"/>
</dbReference>
<evidence type="ECO:0000313" key="3">
    <source>
        <dbReference type="Proteomes" id="UP000183208"/>
    </source>
</evidence>
<protein>
    <submittedName>
        <fullName evidence="2">Uncharacterized conserved protein, tellurite resistance protein B (TerB) family</fullName>
    </submittedName>
</protein>
<name>A0A1M7KWZ1_9BRAD</name>
<organism evidence="2 3">
    <name type="scientific">Bradyrhizobium lablabi</name>
    <dbReference type="NCBI Taxonomy" id="722472"/>
    <lineage>
        <taxon>Bacteria</taxon>
        <taxon>Pseudomonadati</taxon>
        <taxon>Pseudomonadota</taxon>
        <taxon>Alphaproteobacteria</taxon>
        <taxon>Hyphomicrobiales</taxon>
        <taxon>Nitrobacteraceae</taxon>
        <taxon>Bradyrhizobium</taxon>
    </lineage>
</organism>
<dbReference type="Pfam" id="PF05099">
    <property type="entry name" value="TerB"/>
    <property type="match status" value="1"/>
</dbReference>
<dbReference type="EMBL" id="FNTI01000001">
    <property type="protein sequence ID" value="SEC03725.1"/>
    <property type="molecule type" value="Genomic_DNA"/>
</dbReference>
<accession>A0A1M7KWZ1</accession>
<dbReference type="OrthoDB" id="5402150at2"/>
<dbReference type="Proteomes" id="UP000183208">
    <property type="component" value="Unassembled WGS sequence"/>
</dbReference>
<dbReference type="RefSeq" id="WP_079587442.1">
    <property type="nucleotide sequence ID" value="NZ_FNTI01000001.1"/>
</dbReference>